<accession>A0A820KKG3</accession>
<dbReference type="AlphaFoldDB" id="A0A820KKG3"/>
<evidence type="ECO:0000313" key="3">
    <source>
        <dbReference type="Proteomes" id="UP000663842"/>
    </source>
</evidence>
<gene>
    <name evidence="2" type="ORF">UXM345_LOCUS35552</name>
</gene>
<reference evidence="2" key="1">
    <citation type="submission" date="2021-02" db="EMBL/GenBank/DDBJ databases">
        <authorList>
            <person name="Nowell W R."/>
        </authorList>
    </citation>
    <scope>NUCLEOTIDE SEQUENCE</scope>
</reference>
<protein>
    <recommendedName>
        <fullName evidence="4">C2 domain-containing protein</fullName>
    </recommendedName>
</protein>
<feature type="non-terminal residue" evidence="2">
    <location>
        <position position="1"/>
    </location>
</feature>
<proteinExistence type="predicted"/>
<organism evidence="2 3">
    <name type="scientific">Rotaria magnacalcarata</name>
    <dbReference type="NCBI Taxonomy" id="392030"/>
    <lineage>
        <taxon>Eukaryota</taxon>
        <taxon>Metazoa</taxon>
        <taxon>Spiralia</taxon>
        <taxon>Gnathifera</taxon>
        <taxon>Rotifera</taxon>
        <taxon>Eurotatoria</taxon>
        <taxon>Bdelloidea</taxon>
        <taxon>Philodinida</taxon>
        <taxon>Philodinidae</taxon>
        <taxon>Rotaria</taxon>
    </lineage>
</organism>
<sequence length="58" mass="6470">MSSPTSTASLLLCVLVKSGKIQALDNECYSYVILKIDNVKSTTSVVKGQQPKWEQEFY</sequence>
<dbReference type="Gene3D" id="2.60.40.150">
    <property type="entry name" value="C2 domain"/>
    <property type="match status" value="1"/>
</dbReference>
<feature type="chain" id="PRO_5032280550" description="C2 domain-containing protein" evidence="1">
    <location>
        <begin position="24"/>
        <end position="58"/>
    </location>
</feature>
<evidence type="ECO:0000256" key="1">
    <source>
        <dbReference type="SAM" id="SignalP"/>
    </source>
</evidence>
<dbReference type="InterPro" id="IPR035892">
    <property type="entry name" value="C2_domain_sf"/>
</dbReference>
<dbReference type="Proteomes" id="UP000663842">
    <property type="component" value="Unassembled WGS sequence"/>
</dbReference>
<feature type="signal peptide" evidence="1">
    <location>
        <begin position="1"/>
        <end position="23"/>
    </location>
</feature>
<evidence type="ECO:0000313" key="2">
    <source>
        <dbReference type="EMBL" id="CAF4341726.1"/>
    </source>
</evidence>
<dbReference type="EMBL" id="CAJOBF010014708">
    <property type="protein sequence ID" value="CAF4341726.1"/>
    <property type="molecule type" value="Genomic_DNA"/>
</dbReference>
<name>A0A820KKG3_9BILA</name>
<comment type="caution">
    <text evidence="2">The sequence shown here is derived from an EMBL/GenBank/DDBJ whole genome shotgun (WGS) entry which is preliminary data.</text>
</comment>
<dbReference type="SUPFAM" id="SSF49562">
    <property type="entry name" value="C2 domain (Calcium/lipid-binding domain, CaLB)"/>
    <property type="match status" value="1"/>
</dbReference>
<keyword evidence="1" id="KW-0732">Signal</keyword>
<evidence type="ECO:0008006" key="4">
    <source>
        <dbReference type="Google" id="ProtNLM"/>
    </source>
</evidence>